<dbReference type="EMBL" id="QVTE01000016">
    <property type="protein sequence ID" value="RFU70319.1"/>
    <property type="molecule type" value="Genomic_DNA"/>
</dbReference>
<accession>A0A372LQ30</accession>
<proteinExistence type="predicted"/>
<dbReference type="Proteomes" id="UP000264541">
    <property type="component" value="Unassembled WGS sequence"/>
</dbReference>
<evidence type="ECO:0000313" key="2">
    <source>
        <dbReference type="Proteomes" id="UP000264541"/>
    </source>
</evidence>
<gene>
    <name evidence="1" type="ORF">D0469_06890</name>
</gene>
<dbReference type="RefSeq" id="WP_117325902.1">
    <property type="nucleotide sequence ID" value="NZ_QVTE01000016.1"/>
</dbReference>
<protein>
    <recommendedName>
        <fullName evidence="3">Helix-turn-helix domain-containing protein</fullName>
    </recommendedName>
</protein>
<organism evidence="1 2">
    <name type="scientific">Peribacillus saganii</name>
    <dbReference type="NCBI Taxonomy" id="2303992"/>
    <lineage>
        <taxon>Bacteria</taxon>
        <taxon>Bacillati</taxon>
        <taxon>Bacillota</taxon>
        <taxon>Bacilli</taxon>
        <taxon>Bacillales</taxon>
        <taxon>Bacillaceae</taxon>
        <taxon>Peribacillus</taxon>
    </lineage>
</organism>
<reference evidence="1 2" key="1">
    <citation type="submission" date="2018-08" db="EMBL/GenBank/DDBJ databases">
        <title>Bacillus chawlae sp. nov., Bacillus glennii sp. nov., and Bacillus saganii sp. nov. Isolated from the Vehicle Assembly Building at Kennedy Space Center where the Viking Spacecraft were Assembled.</title>
        <authorList>
            <person name="Seuylemezian A."/>
            <person name="Vaishampayan P."/>
        </authorList>
    </citation>
    <scope>NUCLEOTIDE SEQUENCE [LARGE SCALE GENOMIC DNA]</scope>
    <source>
        <strain evidence="1 2">V47-23a</strain>
    </source>
</reference>
<keyword evidence="2" id="KW-1185">Reference proteome</keyword>
<dbReference type="AlphaFoldDB" id="A0A372LQ30"/>
<comment type="caution">
    <text evidence="1">The sequence shown here is derived from an EMBL/GenBank/DDBJ whole genome shotgun (WGS) entry which is preliminary data.</text>
</comment>
<evidence type="ECO:0000313" key="1">
    <source>
        <dbReference type="EMBL" id="RFU70319.1"/>
    </source>
</evidence>
<sequence>MKSGNIETFAHYSHFNNVRLFNNALEQWLLDIHQNKLLTKSEIIALKQLSKFACKYPGVSNVKIGTLLSACFEKGKEISRSTFERMLRKAKAIGLINVINTMKNGRKGHNVYVFLPYSPVTDSLSNQSEVLKDEKIEVLKETVNPSESNNKNNNKRTIALDYEFVSDRVPQEFVSLTKYIFNDFKVIEKLWSKVSIAAYKHCYENDPTLILDIGLSSLKQLIRALKVKQVRDKYAYFYGTLIKKFQDQYFKELFILGESRQ</sequence>
<dbReference type="OrthoDB" id="2697418at2"/>
<name>A0A372LQ30_9BACI</name>
<evidence type="ECO:0008006" key="3">
    <source>
        <dbReference type="Google" id="ProtNLM"/>
    </source>
</evidence>